<feature type="transmembrane region" description="Helical" evidence="1">
    <location>
        <begin position="371"/>
        <end position="388"/>
    </location>
</feature>
<accession>A0A381ZWB5</accession>
<organism evidence="2">
    <name type="scientific">marine metagenome</name>
    <dbReference type="NCBI Taxonomy" id="408172"/>
    <lineage>
        <taxon>unclassified sequences</taxon>
        <taxon>metagenomes</taxon>
        <taxon>ecological metagenomes</taxon>
    </lineage>
</organism>
<dbReference type="EMBL" id="UINC01022917">
    <property type="protein sequence ID" value="SVA93530.1"/>
    <property type="molecule type" value="Genomic_DNA"/>
</dbReference>
<feature type="transmembrane region" description="Helical" evidence="1">
    <location>
        <begin position="163"/>
        <end position="189"/>
    </location>
</feature>
<keyword evidence="1" id="KW-0812">Transmembrane</keyword>
<dbReference type="AlphaFoldDB" id="A0A381ZWB5"/>
<reference evidence="2" key="1">
    <citation type="submission" date="2018-05" db="EMBL/GenBank/DDBJ databases">
        <authorList>
            <person name="Lanie J.A."/>
            <person name="Ng W.-L."/>
            <person name="Kazmierczak K.M."/>
            <person name="Andrzejewski T.M."/>
            <person name="Davidsen T.M."/>
            <person name="Wayne K.J."/>
            <person name="Tettelin H."/>
            <person name="Glass J.I."/>
            <person name="Rusch D."/>
            <person name="Podicherti R."/>
            <person name="Tsui H.-C.T."/>
            <person name="Winkler M.E."/>
        </authorList>
    </citation>
    <scope>NUCLEOTIDE SEQUENCE</scope>
</reference>
<feature type="transmembrane region" description="Helical" evidence="1">
    <location>
        <begin position="255"/>
        <end position="275"/>
    </location>
</feature>
<feature type="transmembrane region" description="Helical" evidence="1">
    <location>
        <begin position="94"/>
        <end position="112"/>
    </location>
</feature>
<feature type="transmembrane region" description="Helical" evidence="1">
    <location>
        <begin position="124"/>
        <end position="157"/>
    </location>
</feature>
<feature type="transmembrane region" description="Helical" evidence="1">
    <location>
        <begin position="332"/>
        <end position="351"/>
    </location>
</feature>
<name>A0A381ZWB5_9ZZZZ</name>
<evidence type="ECO:0000256" key="1">
    <source>
        <dbReference type="SAM" id="Phobius"/>
    </source>
</evidence>
<feature type="transmembrane region" description="Helical" evidence="1">
    <location>
        <begin position="196"/>
        <end position="215"/>
    </location>
</feature>
<feature type="transmembrane region" description="Helical" evidence="1">
    <location>
        <begin position="428"/>
        <end position="446"/>
    </location>
</feature>
<feature type="transmembrane region" description="Helical" evidence="1">
    <location>
        <begin position="498"/>
        <end position="517"/>
    </location>
</feature>
<keyword evidence="1" id="KW-0472">Membrane</keyword>
<proteinExistence type="predicted"/>
<feature type="transmembrane region" description="Helical" evidence="1">
    <location>
        <begin position="466"/>
        <end position="489"/>
    </location>
</feature>
<evidence type="ECO:0000313" key="2">
    <source>
        <dbReference type="EMBL" id="SVA93530.1"/>
    </source>
</evidence>
<protein>
    <submittedName>
        <fullName evidence="2">Uncharacterized protein</fullName>
    </submittedName>
</protein>
<keyword evidence="1" id="KW-1133">Transmembrane helix</keyword>
<feature type="transmembrane region" description="Helical" evidence="1">
    <location>
        <begin position="523"/>
        <end position="540"/>
    </location>
</feature>
<sequence length="559" mass="64613">MKKSKSISFLLTTVGLLLFAALYAYSVNIFWNEGTMDLGAHFEWYESLLNSDFSGSILNTPPDYYTPVYAYILVIIKNYTNISSGLHAFKTMTIAFHLISVFFSWRIIYFLTNSLQRSFCGACLVLFAPTAFLNINLVVHFDSIYCALGLASIYFFLRRKPVFGLIAFGIGFTIKGLIIFLLPAIIIYLISEKIRLRYLLTLPACYLLLILPAGFAGKDMLPMIMTYYERGSSWNALTWNAPNVYQFIPSNNFSLFAPLGIFGICVATYLFVFTLLKEKVRFNNRSLLILFLISLVFFPFFLPKMHDRYFFFADILSIVYVFIYPRYFLVPILITCASFIAYLPFVAANYSLLAPLVVQNQTGFFVHKFQYSFQISSLMNLTAIILLIRQFNTEIKNTSNYNIHSIKILLIKTHRDVKEIIKECKSSTATVMIIGLITTLMLQLNWLMIMKDYGFEKNVLERLTMAILLGGILFTYFWLIYLSLIKVFFKNLSELRKFVFFDSMSMLSFLVTLQVLFKIPLNNVTVLAWLTLFIGIKIILMRPYLYPFLAFAKNLKIYF</sequence>
<feature type="transmembrane region" description="Helical" evidence="1">
    <location>
        <begin position="309"/>
        <end position="325"/>
    </location>
</feature>
<gene>
    <name evidence="2" type="ORF">METZ01_LOCUS146384</name>
</gene>
<feature type="transmembrane region" description="Helical" evidence="1">
    <location>
        <begin position="287"/>
        <end position="303"/>
    </location>
</feature>